<evidence type="ECO:0000256" key="1">
    <source>
        <dbReference type="SAM" id="Phobius"/>
    </source>
</evidence>
<protein>
    <submittedName>
        <fullName evidence="2">Uncharacterized protein</fullName>
    </submittedName>
</protein>
<name>A0A292PT37_9PEZI</name>
<feature type="transmembrane region" description="Helical" evidence="1">
    <location>
        <begin position="46"/>
        <end position="68"/>
    </location>
</feature>
<gene>
    <name evidence="2" type="ORF">GSTUAT00006055001</name>
</gene>
<feature type="non-terminal residue" evidence="2">
    <location>
        <position position="79"/>
    </location>
</feature>
<reference evidence="2" key="1">
    <citation type="submission" date="2015-10" db="EMBL/GenBank/DDBJ databases">
        <authorList>
            <person name="Regsiter A."/>
            <person name="william w."/>
        </authorList>
    </citation>
    <scope>NUCLEOTIDE SEQUENCE</scope>
    <source>
        <strain evidence="2">Montdore</strain>
    </source>
</reference>
<accession>A0A292PT37</accession>
<evidence type="ECO:0000313" key="2">
    <source>
        <dbReference type="EMBL" id="CUS09865.1"/>
    </source>
</evidence>
<keyword evidence="1" id="KW-0472">Membrane</keyword>
<feature type="non-terminal residue" evidence="2">
    <location>
        <position position="1"/>
    </location>
</feature>
<keyword evidence="1" id="KW-1133">Transmembrane helix</keyword>
<keyword evidence="3" id="KW-1185">Reference proteome</keyword>
<keyword evidence="1" id="KW-0812">Transmembrane</keyword>
<dbReference type="AlphaFoldDB" id="A0A292PT37"/>
<proteinExistence type="predicted"/>
<organism evidence="2 3">
    <name type="scientific">Tuber aestivum</name>
    <name type="common">summer truffle</name>
    <dbReference type="NCBI Taxonomy" id="59557"/>
    <lineage>
        <taxon>Eukaryota</taxon>
        <taxon>Fungi</taxon>
        <taxon>Dikarya</taxon>
        <taxon>Ascomycota</taxon>
        <taxon>Pezizomycotina</taxon>
        <taxon>Pezizomycetes</taxon>
        <taxon>Pezizales</taxon>
        <taxon>Tuberaceae</taxon>
        <taxon>Tuber</taxon>
    </lineage>
</organism>
<sequence>VGGLEHPYTKAPTNMKSFIMSPFHLADAAVSALDIAVLRPTLHPKLVSVISGSSVVTTASSIASGVLFRRYNESEKEMN</sequence>
<evidence type="ECO:0000313" key="3">
    <source>
        <dbReference type="Proteomes" id="UP001412239"/>
    </source>
</evidence>
<dbReference type="EMBL" id="LN891067">
    <property type="protein sequence ID" value="CUS09865.1"/>
    <property type="molecule type" value="Genomic_DNA"/>
</dbReference>
<dbReference type="Proteomes" id="UP001412239">
    <property type="component" value="Unassembled WGS sequence"/>
</dbReference>